<dbReference type="EMBL" id="JAZHPZ010000001">
    <property type="protein sequence ID" value="MEF2964770.1"/>
    <property type="molecule type" value="Genomic_DNA"/>
</dbReference>
<dbReference type="Gene3D" id="1.10.10.1320">
    <property type="entry name" value="Anti-sigma factor, zinc-finger domain"/>
    <property type="match status" value="1"/>
</dbReference>
<evidence type="ECO:0000256" key="1">
    <source>
        <dbReference type="ARBA" id="ARBA00024353"/>
    </source>
</evidence>
<evidence type="ECO:0000256" key="2">
    <source>
        <dbReference type="ARBA" id="ARBA00024438"/>
    </source>
</evidence>
<feature type="compositionally biased region" description="Basic and acidic residues" evidence="3">
    <location>
        <begin position="222"/>
        <end position="235"/>
    </location>
</feature>
<comment type="similarity">
    <text evidence="1">Belongs to the zinc-associated anti-sigma factor (ZAS) superfamily. Anti-sigma-W factor family.</text>
</comment>
<feature type="region of interest" description="Disordered" evidence="3">
    <location>
        <begin position="148"/>
        <end position="301"/>
    </location>
</feature>
<dbReference type="InterPro" id="IPR027383">
    <property type="entry name" value="Znf_put"/>
</dbReference>
<dbReference type="Pfam" id="PF13490">
    <property type="entry name" value="zf-HC2"/>
    <property type="match status" value="1"/>
</dbReference>
<comment type="caution">
    <text evidence="6">The sequence shown here is derived from an EMBL/GenBank/DDBJ whole genome shotgun (WGS) entry which is preliminary data.</text>
</comment>
<keyword evidence="4" id="KW-0812">Transmembrane</keyword>
<evidence type="ECO:0000256" key="3">
    <source>
        <dbReference type="SAM" id="MobiDB-lite"/>
    </source>
</evidence>
<keyword evidence="4" id="KW-0472">Membrane</keyword>
<feature type="compositionally biased region" description="Basic and acidic residues" evidence="3">
    <location>
        <begin position="368"/>
        <end position="380"/>
    </location>
</feature>
<name>A0ABU7VMU8_9BACL</name>
<sequence length="418" mass="44934">MKCSEAVEWMHRYIDHDLSEEESSLLFEHMRSCKDCSEKFALLTELSAKLEDLPKVTPRFSLVDAIMPQLDEIDRARKEGGSAAEDVPGTMVAVQDENTGASGRVDRSERRMRSRAYRTGALGLAAAVVLGVFIYQYEPREVPNAEIASNTAYDKDNSSTGSSASTDEAANDSPTLFTEQLDGESGSNAQNGANKPAADTETQPESPGNAGGSELKAPANNGEKDDQAVPDRSGDDAVPAEADSKAPAEDRAEPKPAQSGSPNDSVTPPKESEVPDQEALVETGDVVGSFKSTPQSPAEDSMADSRLMGITNFTVALNQWTSPDGTYMAEFKDGYLFVYRNDFEGYTLLTDREIDGSWVKGEWSEDGKTFTYETEKDGKTSTHTVDPLENAKQGEPAETADPAQPEGNSGSNASANQP</sequence>
<feature type="region of interest" description="Disordered" evidence="3">
    <location>
        <begin position="368"/>
        <end position="418"/>
    </location>
</feature>
<dbReference type="InterPro" id="IPR041916">
    <property type="entry name" value="Anti_sigma_zinc_sf"/>
</dbReference>
<organism evidence="6 7">
    <name type="scientific">Paenibacillus haidiansis</name>
    <dbReference type="NCBI Taxonomy" id="1574488"/>
    <lineage>
        <taxon>Bacteria</taxon>
        <taxon>Bacillati</taxon>
        <taxon>Bacillota</taxon>
        <taxon>Bacilli</taxon>
        <taxon>Bacillales</taxon>
        <taxon>Paenibacillaceae</taxon>
        <taxon>Paenibacillus</taxon>
    </lineage>
</organism>
<reference evidence="6 7" key="1">
    <citation type="submission" date="2024-02" db="EMBL/GenBank/DDBJ databases">
        <title>A nitrogen-fixing paenibacillus bacterium.</title>
        <authorList>
            <person name="Zhang W.L."/>
            <person name="Chen S.F."/>
        </authorList>
    </citation>
    <scope>NUCLEOTIDE SEQUENCE [LARGE SCALE GENOMIC DNA]</scope>
    <source>
        <strain evidence="6 7">M1</strain>
    </source>
</reference>
<evidence type="ECO:0000256" key="4">
    <source>
        <dbReference type="SAM" id="Phobius"/>
    </source>
</evidence>
<keyword evidence="7" id="KW-1185">Reference proteome</keyword>
<evidence type="ECO:0000313" key="6">
    <source>
        <dbReference type="EMBL" id="MEF2964770.1"/>
    </source>
</evidence>
<feature type="domain" description="Putative zinc-finger" evidence="5">
    <location>
        <begin position="3"/>
        <end position="36"/>
    </location>
</feature>
<dbReference type="Proteomes" id="UP001306950">
    <property type="component" value="Unassembled WGS sequence"/>
</dbReference>
<evidence type="ECO:0000259" key="5">
    <source>
        <dbReference type="Pfam" id="PF13490"/>
    </source>
</evidence>
<gene>
    <name evidence="6" type="ORF">V3851_02925</name>
</gene>
<feature type="transmembrane region" description="Helical" evidence="4">
    <location>
        <begin position="116"/>
        <end position="137"/>
    </location>
</feature>
<protein>
    <recommendedName>
        <fullName evidence="2">Anti-sigma-W factor RsiW</fullName>
    </recommendedName>
</protein>
<feature type="compositionally biased region" description="Polar residues" evidence="3">
    <location>
        <begin position="148"/>
        <end position="178"/>
    </location>
</feature>
<proteinExistence type="inferred from homology"/>
<evidence type="ECO:0000313" key="7">
    <source>
        <dbReference type="Proteomes" id="UP001306950"/>
    </source>
</evidence>
<feature type="compositionally biased region" description="Basic and acidic residues" evidence="3">
    <location>
        <begin position="242"/>
        <end position="254"/>
    </location>
</feature>
<accession>A0ABU7VMU8</accession>
<feature type="compositionally biased region" description="Polar residues" evidence="3">
    <location>
        <begin position="406"/>
        <end position="418"/>
    </location>
</feature>
<dbReference type="RefSeq" id="WP_331844974.1">
    <property type="nucleotide sequence ID" value="NZ_JAZHPZ010000001.1"/>
</dbReference>
<keyword evidence="4" id="KW-1133">Transmembrane helix</keyword>